<dbReference type="Pfam" id="PF00076">
    <property type="entry name" value="RRM_1"/>
    <property type="match status" value="1"/>
</dbReference>
<dbReference type="FunFam" id="3.30.70.330:FF:000342">
    <property type="entry name" value="Eukaryotic translation initiation factor 3 subunit G"/>
    <property type="match status" value="1"/>
</dbReference>
<dbReference type="GO" id="GO:0005852">
    <property type="term" value="C:eukaryotic translation initiation factor 3 complex"/>
    <property type="evidence" value="ECO:0007669"/>
    <property type="project" value="UniProtKB-UniRule"/>
</dbReference>
<dbReference type="Pfam" id="PF12353">
    <property type="entry name" value="eIF3g"/>
    <property type="match status" value="1"/>
</dbReference>
<dbReference type="InterPro" id="IPR034240">
    <property type="entry name" value="eIF3G_RRM"/>
</dbReference>
<evidence type="ECO:0000256" key="7">
    <source>
        <dbReference type="SAM" id="MobiDB-lite"/>
    </source>
</evidence>
<dbReference type="InterPro" id="IPR035979">
    <property type="entry name" value="RBD_domain_sf"/>
</dbReference>
<dbReference type="Proteomes" id="UP001054889">
    <property type="component" value="Unassembled WGS sequence"/>
</dbReference>
<evidence type="ECO:0000259" key="8">
    <source>
        <dbReference type="PROSITE" id="PS50102"/>
    </source>
</evidence>
<feature type="region of interest" description="Disordered" evidence="7">
    <location>
        <begin position="177"/>
        <end position="218"/>
    </location>
</feature>
<keyword evidence="1 5" id="KW-0963">Cytoplasm</keyword>
<dbReference type="EMBL" id="BQKI01000009">
    <property type="protein sequence ID" value="GJN02038.1"/>
    <property type="molecule type" value="Genomic_DNA"/>
</dbReference>
<dbReference type="GO" id="GO:0003743">
    <property type="term" value="F:translation initiation factor activity"/>
    <property type="evidence" value="ECO:0007669"/>
    <property type="project" value="UniProtKB-UniRule"/>
</dbReference>
<dbReference type="CDD" id="cd12408">
    <property type="entry name" value="RRM_eIF3G_like"/>
    <property type="match status" value="1"/>
</dbReference>
<dbReference type="GO" id="GO:0016282">
    <property type="term" value="C:eukaryotic 43S preinitiation complex"/>
    <property type="evidence" value="ECO:0007669"/>
    <property type="project" value="UniProtKB-UniRule"/>
</dbReference>
<evidence type="ECO:0000256" key="1">
    <source>
        <dbReference type="ARBA" id="ARBA00022490"/>
    </source>
</evidence>
<dbReference type="Gene3D" id="3.30.70.330">
    <property type="match status" value="1"/>
</dbReference>
<keyword evidence="10" id="KW-1185">Reference proteome</keyword>
<evidence type="ECO:0000313" key="9">
    <source>
        <dbReference type="EMBL" id="GJN02038.1"/>
    </source>
</evidence>
<comment type="caution">
    <text evidence="9">The sequence shown here is derived from an EMBL/GenBank/DDBJ whole genome shotgun (WGS) entry which is preliminary data.</text>
</comment>
<dbReference type="GO" id="GO:0003723">
    <property type="term" value="F:RNA binding"/>
    <property type="evidence" value="ECO:0007669"/>
    <property type="project" value="UniProtKB-UniRule"/>
</dbReference>
<dbReference type="PROSITE" id="PS50102">
    <property type="entry name" value="RRM"/>
    <property type="match status" value="1"/>
</dbReference>
<dbReference type="InterPro" id="IPR024675">
    <property type="entry name" value="eIF3g_N"/>
</dbReference>
<comment type="similarity">
    <text evidence="5">Belongs to the eIF-3 subunit G family.</text>
</comment>
<reference evidence="9" key="1">
    <citation type="journal article" date="2018" name="DNA Res.">
        <title>Multiple hybrid de novo genome assembly of finger millet, an orphan allotetraploid crop.</title>
        <authorList>
            <person name="Hatakeyama M."/>
            <person name="Aluri S."/>
            <person name="Balachadran M.T."/>
            <person name="Sivarajan S.R."/>
            <person name="Patrignani A."/>
            <person name="Gruter S."/>
            <person name="Poveda L."/>
            <person name="Shimizu-Inatsugi R."/>
            <person name="Baeten J."/>
            <person name="Francoijs K.J."/>
            <person name="Nataraja K.N."/>
            <person name="Reddy Y.A.N."/>
            <person name="Phadnis S."/>
            <person name="Ravikumar R.L."/>
            <person name="Schlapbach R."/>
            <person name="Sreeman S.M."/>
            <person name="Shimizu K.K."/>
        </authorList>
    </citation>
    <scope>NUCLEOTIDE SEQUENCE</scope>
</reference>
<gene>
    <name evidence="9" type="primary">ga19352</name>
    <name evidence="9" type="ORF">PR202_ga19352</name>
</gene>
<evidence type="ECO:0000256" key="4">
    <source>
        <dbReference type="ARBA" id="ARBA00022917"/>
    </source>
</evidence>
<evidence type="ECO:0000256" key="6">
    <source>
        <dbReference type="PROSITE-ProRule" id="PRU00176"/>
    </source>
</evidence>
<keyword evidence="4 5" id="KW-0648">Protein biosynthesis</keyword>
<dbReference type="InterPro" id="IPR012677">
    <property type="entry name" value="Nucleotide-bd_a/b_plait_sf"/>
</dbReference>
<feature type="domain" description="RRM" evidence="8">
    <location>
        <begin position="226"/>
        <end position="304"/>
    </location>
</feature>
<evidence type="ECO:0000313" key="10">
    <source>
        <dbReference type="Proteomes" id="UP001054889"/>
    </source>
</evidence>
<dbReference type="GO" id="GO:0001732">
    <property type="term" value="P:formation of cytoplasmic translation initiation complex"/>
    <property type="evidence" value="ECO:0007669"/>
    <property type="project" value="UniProtKB-UniRule"/>
</dbReference>
<protein>
    <recommendedName>
        <fullName evidence="5">Eukaryotic translation initiation factor 3 subunit G</fullName>
        <shortName evidence="5">eIF3g</shortName>
    </recommendedName>
    <alternativeName>
        <fullName evidence="5">Eukaryotic translation initiation factor 3 RNA-binding subunit</fullName>
        <shortName evidence="5">eIF-3 RNA-binding subunit</shortName>
    </alternativeName>
    <alternativeName>
        <fullName evidence="5">Eukaryotic translation initiation factor 3 subunit 4</fullName>
    </alternativeName>
</protein>
<comment type="subunit">
    <text evidence="5">Component of the eukaryotic translation initiation factor 3 (eIF-3) complex.</text>
</comment>
<dbReference type="SUPFAM" id="SSF54928">
    <property type="entry name" value="RNA-binding domain, RBD"/>
    <property type="match status" value="1"/>
</dbReference>
<dbReference type="InterPro" id="IPR000504">
    <property type="entry name" value="RRM_dom"/>
</dbReference>
<dbReference type="PIRSF" id="PIRSF037949">
    <property type="entry name" value="Transl_init_eIF-3_RNA-bind"/>
    <property type="match status" value="1"/>
</dbReference>
<comment type="subcellular location">
    <subcellularLocation>
        <location evidence="5">Cytoplasm</location>
    </subcellularLocation>
</comment>
<reference evidence="9" key="2">
    <citation type="submission" date="2021-12" db="EMBL/GenBank/DDBJ databases">
        <title>Resequencing data analysis of finger millet.</title>
        <authorList>
            <person name="Hatakeyama M."/>
            <person name="Aluri S."/>
            <person name="Balachadran M.T."/>
            <person name="Sivarajan S.R."/>
            <person name="Poveda L."/>
            <person name="Shimizu-Inatsugi R."/>
            <person name="Schlapbach R."/>
            <person name="Sreeman S.M."/>
            <person name="Shimizu K.K."/>
        </authorList>
    </citation>
    <scope>NUCLEOTIDE SEQUENCE</scope>
</reference>
<evidence type="ECO:0000256" key="2">
    <source>
        <dbReference type="ARBA" id="ARBA00022540"/>
    </source>
</evidence>
<dbReference type="InterPro" id="IPR017334">
    <property type="entry name" value="eIF3_g"/>
</dbReference>
<dbReference type="HAMAP" id="MF_03006">
    <property type="entry name" value="eIF3g"/>
    <property type="match status" value="1"/>
</dbReference>
<keyword evidence="2 5" id="KW-0396">Initiation factor</keyword>
<dbReference type="GO" id="GO:0033290">
    <property type="term" value="C:eukaryotic 48S preinitiation complex"/>
    <property type="evidence" value="ECO:0007669"/>
    <property type="project" value="UniProtKB-UniRule"/>
</dbReference>
<proteinExistence type="inferred from homology"/>
<name>A0AAV5CU03_ELECO</name>
<evidence type="ECO:0000256" key="3">
    <source>
        <dbReference type="ARBA" id="ARBA00022884"/>
    </source>
</evidence>
<keyword evidence="3 6" id="KW-0694">RNA-binding</keyword>
<accession>A0AAV5CU03</accession>
<dbReference type="AlphaFoldDB" id="A0AAV5CU03"/>
<sequence length="307" mass="34349">MATAVATQQKFRWGELEEEDGGGDLNFLLPPRVVLGPDANGIRQVIEYRFDDDGHKVKVTTTTRTRNLACARLSRSALKRRSWPKFGDAVKEDAAARLTMVSTEEIVLERPRAAVTWKNHAYAFMFVRIDWSKAEEPTTSADTLRVGNGTGVLMLCRTCGEKGAHWTSQCPYKDLVPQTESSVDRPSTADGPALQGGASKGVYRPPINKEGADRSGDLMRRRNDENSVRVNNLSEDTREPDLLELFRPFGLVTRVYVAVDRRTGVSRGFGFVNFAHREDGEKAISKLNGYGYDNLILRVEWAEPRKN</sequence>
<dbReference type="SMART" id="SM00360">
    <property type="entry name" value="RRM"/>
    <property type="match status" value="1"/>
</dbReference>
<dbReference type="PANTHER" id="PTHR10352">
    <property type="entry name" value="EUKARYOTIC TRANSLATION INITIATION FACTOR 3 SUBUNIT G"/>
    <property type="match status" value="1"/>
</dbReference>
<evidence type="ECO:0000256" key="5">
    <source>
        <dbReference type="HAMAP-Rule" id="MF_03006"/>
    </source>
</evidence>
<comment type="function">
    <text evidence="5">RNA-binding component of the eukaryotic translation initiation factor 3 (eIF-3) complex, which is involved in protein synthesis of a specialized repertoire of mRNAs and, together with other initiation factors, stimulates binding of mRNA and methionyl-tRNAi to the 40S ribosome. The eIF-3 complex specifically targets and initiates translation of a subset of mRNAs involved in cell proliferation. This subunit can bind 18S rRNA.</text>
</comment>
<organism evidence="9 10">
    <name type="scientific">Eleusine coracana subsp. coracana</name>
    <dbReference type="NCBI Taxonomy" id="191504"/>
    <lineage>
        <taxon>Eukaryota</taxon>
        <taxon>Viridiplantae</taxon>
        <taxon>Streptophyta</taxon>
        <taxon>Embryophyta</taxon>
        <taxon>Tracheophyta</taxon>
        <taxon>Spermatophyta</taxon>
        <taxon>Magnoliopsida</taxon>
        <taxon>Liliopsida</taxon>
        <taxon>Poales</taxon>
        <taxon>Poaceae</taxon>
        <taxon>PACMAD clade</taxon>
        <taxon>Chloridoideae</taxon>
        <taxon>Cynodonteae</taxon>
        <taxon>Eleusininae</taxon>
        <taxon>Eleusine</taxon>
    </lineage>
</organism>